<proteinExistence type="predicted"/>
<evidence type="ECO:0000313" key="2">
    <source>
        <dbReference type="EMBL" id="GBN11753.1"/>
    </source>
</evidence>
<reference evidence="2 3" key="1">
    <citation type="journal article" date="2019" name="Sci. Rep.">
        <title>Orb-weaving spider Araneus ventricosus genome elucidates the spidroin gene catalogue.</title>
        <authorList>
            <person name="Kono N."/>
            <person name="Nakamura H."/>
            <person name="Ohtoshi R."/>
            <person name="Moran D.A.P."/>
            <person name="Shinohara A."/>
            <person name="Yoshida Y."/>
            <person name="Fujiwara M."/>
            <person name="Mori M."/>
            <person name="Tomita M."/>
            <person name="Arakawa K."/>
        </authorList>
    </citation>
    <scope>NUCLEOTIDE SEQUENCE [LARGE SCALE GENOMIC DNA]</scope>
</reference>
<keyword evidence="3" id="KW-1185">Reference proteome</keyword>
<dbReference type="Proteomes" id="UP000499080">
    <property type="component" value="Unassembled WGS sequence"/>
</dbReference>
<organism evidence="2 3">
    <name type="scientific">Araneus ventricosus</name>
    <name type="common">Orbweaver spider</name>
    <name type="synonym">Epeira ventricosa</name>
    <dbReference type="NCBI Taxonomy" id="182803"/>
    <lineage>
        <taxon>Eukaryota</taxon>
        <taxon>Metazoa</taxon>
        <taxon>Ecdysozoa</taxon>
        <taxon>Arthropoda</taxon>
        <taxon>Chelicerata</taxon>
        <taxon>Arachnida</taxon>
        <taxon>Araneae</taxon>
        <taxon>Araneomorphae</taxon>
        <taxon>Entelegynae</taxon>
        <taxon>Araneoidea</taxon>
        <taxon>Araneidae</taxon>
        <taxon>Araneus</taxon>
    </lineage>
</organism>
<dbReference type="AlphaFoldDB" id="A0A4Y2LCV8"/>
<protein>
    <submittedName>
        <fullName evidence="2">Uncharacterized protein</fullName>
    </submittedName>
</protein>
<evidence type="ECO:0000256" key="1">
    <source>
        <dbReference type="SAM" id="MobiDB-lite"/>
    </source>
</evidence>
<accession>A0A4Y2LCV8</accession>
<name>A0A4Y2LCV8_ARAVE</name>
<dbReference type="EMBL" id="BGPR01005607">
    <property type="protein sequence ID" value="GBN11753.1"/>
    <property type="molecule type" value="Genomic_DNA"/>
</dbReference>
<sequence>MFSYRNVQILAFLTSSDQKRCCIIATSLSSLANGKTKRWEKVRRHGSDSSDGDNHLDQLLPLPTHRRHEKKICFCSSRALALGRVRDRKDGQKPAQVDLGFPLNSASGS</sequence>
<comment type="caution">
    <text evidence="2">The sequence shown here is derived from an EMBL/GenBank/DDBJ whole genome shotgun (WGS) entry which is preliminary data.</text>
</comment>
<feature type="region of interest" description="Disordered" evidence="1">
    <location>
        <begin position="86"/>
        <end position="109"/>
    </location>
</feature>
<gene>
    <name evidence="2" type="ORF">AVEN_98448_1</name>
</gene>
<evidence type="ECO:0000313" key="3">
    <source>
        <dbReference type="Proteomes" id="UP000499080"/>
    </source>
</evidence>